<organism evidence="6 7">
    <name type="scientific">Paraglaciecola psychrophila 170</name>
    <dbReference type="NCBI Taxonomy" id="1129794"/>
    <lineage>
        <taxon>Bacteria</taxon>
        <taxon>Pseudomonadati</taxon>
        <taxon>Pseudomonadota</taxon>
        <taxon>Gammaproteobacteria</taxon>
        <taxon>Alteromonadales</taxon>
        <taxon>Alteromonadaceae</taxon>
        <taxon>Paraglaciecola</taxon>
    </lineage>
</organism>
<dbReference type="Pfam" id="PF00126">
    <property type="entry name" value="HTH_1"/>
    <property type="match status" value="1"/>
</dbReference>
<dbReference type="PATRIC" id="fig|1129794.4.peg.1488"/>
<dbReference type="KEGG" id="gps:C427_1502"/>
<dbReference type="SUPFAM" id="SSF53850">
    <property type="entry name" value="Periplasmic binding protein-like II"/>
    <property type="match status" value="1"/>
</dbReference>
<evidence type="ECO:0000313" key="7">
    <source>
        <dbReference type="Proteomes" id="UP000011864"/>
    </source>
</evidence>
<evidence type="ECO:0000256" key="4">
    <source>
        <dbReference type="ARBA" id="ARBA00023163"/>
    </source>
</evidence>
<dbReference type="CDD" id="cd08417">
    <property type="entry name" value="PBP2_Nitroaromatics_like"/>
    <property type="match status" value="1"/>
</dbReference>
<dbReference type="InterPro" id="IPR036388">
    <property type="entry name" value="WH-like_DNA-bd_sf"/>
</dbReference>
<dbReference type="HOGENOM" id="CLU_039613_39_0_6"/>
<evidence type="ECO:0000256" key="2">
    <source>
        <dbReference type="ARBA" id="ARBA00023015"/>
    </source>
</evidence>
<dbReference type="STRING" id="1129794.C427_1502"/>
<keyword evidence="2" id="KW-0805">Transcription regulation</keyword>
<dbReference type="GO" id="GO:0003677">
    <property type="term" value="F:DNA binding"/>
    <property type="evidence" value="ECO:0007669"/>
    <property type="project" value="UniProtKB-KW"/>
</dbReference>
<keyword evidence="3" id="KW-0238">DNA-binding</keyword>
<keyword evidence="7" id="KW-1185">Reference proteome</keyword>
<dbReference type="InterPro" id="IPR036390">
    <property type="entry name" value="WH_DNA-bd_sf"/>
</dbReference>
<evidence type="ECO:0000256" key="1">
    <source>
        <dbReference type="ARBA" id="ARBA00009437"/>
    </source>
</evidence>
<dbReference type="PANTHER" id="PTHR30118:SF15">
    <property type="entry name" value="TRANSCRIPTIONAL REGULATORY PROTEIN"/>
    <property type="match status" value="1"/>
</dbReference>
<dbReference type="GO" id="GO:0003700">
    <property type="term" value="F:DNA-binding transcription factor activity"/>
    <property type="evidence" value="ECO:0007669"/>
    <property type="project" value="InterPro"/>
</dbReference>
<proteinExistence type="inferred from homology"/>
<accession>K6ZV08</accession>
<name>K6ZV08_9ALTE</name>
<dbReference type="PANTHER" id="PTHR30118">
    <property type="entry name" value="HTH-TYPE TRANSCRIPTIONAL REGULATOR LEUO-RELATED"/>
    <property type="match status" value="1"/>
</dbReference>
<dbReference type="RefSeq" id="WP_007642104.1">
    <property type="nucleotide sequence ID" value="NC_020514.1"/>
</dbReference>
<feature type="domain" description="HTH lysR-type" evidence="5">
    <location>
        <begin position="8"/>
        <end position="63"/>
    </location>
</feature>
<dbReference type="EMBL" id="CP003837">
    <property type="protein sequence ID" value="AGH43611.1"/>
    <property type="molecule type" value="Genomic_DNA"/>
</dbReference>
<dbReference type="eggNOG" id="COG0583">
    <property type="taxonomic scope" value="Bacteria"/>
</dbReference>
<dbReference type="PRINTS" id="PR00039">
    <property type="entry name" value="HTHLYSR"/>
</dbReference>
<dbReference type="InterPro" id="IPR037402">
    <property type="entry name" value="YidZ_PBP2"/>
</dbReference>
<evidence type="ECO:0000259" key="5">
    <source>
        <dbReference type="PROSITE" id="PS50931"/>
    </source>
</evidence>
<evidence type="ECO:0000256" key="3">
    <source>
        <dbReference type="ARBA" id="ARBA00023125"/>
    </source>
</evidence>
<reference evidence="6 7" key="1">
    <citation type="journal article" date="2013" name="Genome Announc.">
        <title>Complete Genome Sequence of Glaciecola psychrophila Strain 170T.</title>
        <authorList>
            <person name="Yin J."/>
            <person name="Chen J."/>
            <person name="Liu G."/>
            <person name="Yu Y."/>
            <person name="Song L."/>
            <person name="Wang X."/>
            <person name="Qu X."/>
        </authorList>
    </citation>
    <scope>NUCLEOTIDE SEQUENCE [LARGE SCALE GENOMIC DNA]</scope>
    <source>
        <strain evidence="6 7">170</strain>
    </source>
</reference>
<protein>
    <recommendedName>
        <fullName evidence="5">HTH lysR-type domain-containing protein</fullName>
    </recommendedName>
</protein>
<sequence length="304" mass="34301">MNLKDKDMNLLHLFSILYEERNLSRASERMSLSQPTLSHRLSKLRSEFGDPLFERAPRGLSITSKAEAYAPEIIRLVKSFESLYSSMSSDDWHGCNDKVSIYGTEISEAFIIPEVIGSLSISAPNAQISMFNTLGTLPAKELEKGTCDIAIAGSFRSIPDSFYVQKLCNIEFVVLAHKDNNNIEDMMTVDSFAKCDHVIVMRNDDLLAGVDKALSSIGKGRRVVAGYSSFLSPQFFLKDRHDILFVCMSPVAALALQFDDNLVTYQCPIDIPAVEMSQIWHERTHHDPFRKWIRQEIRKSALTL</sequence>
<dbReference type="SUPFAM" id="SSF46785">
    <property type="entry name" value="Winged helix' DNA-binding domain"/>
    <property type="match status" value="1"/>
</dbReference>
<dbReference type="InterPro" id="IPR000847">
    <property type="entry name" value="LysR_HTH_N"/>
</dbReference>
<dbReference type="AlphaFoldDB" id="K6ZV08"/>
<dbReference type="PROSITE" id="PS50931">
    <property type="entry name" value="HTH_LYSR"/>
    <property type="match status" value="1"/>
</dbReference>
<keyword evidence="4" id="KW-0804">Transcription</keyword>
<evidence type="ECO:0000313" key="6">
    <source>
        <dbReference type="EMBL" id="AGH43611.1"/>
    </source>
</evidence>
<dbReference type="InterPro" id="IPR050389">
    <property type="entry name" value="LysR-type_TF"/>
</dbReference>
<dbReference type="Gene3D" id="1.10.10.10">
    <property type="entry name" value="Winged helix-like DNA-binding domain superfamily/Winged helix DNA-binding domain"/>
    <property type="match status" value="1"/>
</dbReference>
<gene>
    <name evidence="6" type="ORF">C427_1502</name>
</gene>
<dbReference type="Gene3D" id="3.40.190.10">
    <property type="entry name" value="Periplasmic binding protein-like II"/>
    <property type="match status" value="2"/>
</dbReference>
<dbReference type="OrthoDB" id="6621790at2"/>
<comment type="similarity">
    <text evidence="1">Belongs to the LysR transcriptional regulatory family.</text>
</comment>
<dbReference type="Proteomes" id="UP000011864">
    <property type="component" value="Chromosome"/>
</dbReference>